<dbReference type="InterPro" id="IPR009057">
    <property type="entry name" value="Homeodomain-like_sf"/>
</dbReference>
<name>A0ABN2NJP7_9PSEU</name>
<evidence type="ECO:0000256" key="3">
    <source>
        <dbReference type="ARBA" id="ARBA00023163"/>
    </source>
</evidence>
<keyword evidence="1" id="KW-0805">Transcription regulation</keyword>
<keyword evidence="7" id="KW-1185">Reference proteome</keyword>
<comment type="caution">
    <text evidence="6">The sequence shown here is derived from an EMBL/GenBank/DDBJ whole genome shotgun (WGS) entry which is preliminary data.</text>
</comment>
<keyword evidence="3" id="KW-0804">Transcription</keyword>
<dbReference type="Proteomes" id="UP001500449">
    <property type="component" value="Unassembled WGS sequence"/>
</dbReference>
<dbReference type="PROSITE" id="PS50977">
    <property type="entry name" value="HTH_TETR_2"/>
    <property type="match status" value="1"/>
</dbReference>
<feature type="domain" description="HTH tetR-type" evidence="5">
    <location>
        <begin position="27"/>
        <end position="85"/>
    </location>
</feature>
<reference evidence="6 7" key="1">
    <citation type="journal article" date="2019" name="Int. J. Syst. Evol. Microbiol.">
        <title>The Global Catalogue of Microorganisms (GCM) 10K type strain sequencing project: providing services to taxonomists for standard genome sequencing and annotation.</title>
        <authorList>
            <consortium name="The Broad Institute Genomics Platform"/>
            <consortium name="The Broad Institute Genome Sequencing Center for Infectious Disease"/>
            <person name="Wu L."/>
            <person name="Ma J."/>
        </authorList>
    </citation>
    <scope>NUCLEOTIDE SEQUENCE [LARGE SCALE GENOMIC DNA]</scope>
    <source>
        <strain evidence="6 7">JCM 16009</strain>
    </source>
</reference>
<dbReference type="InterPro" id="IPR036271">
    <property type="entry name" value="Tet_transcr_reg_TetR-rel_C_sf"/>
</dbReference>
<dbReference type="PANTHER" id="PTHR30055:SF234">
    <property type="entry name" value="HTH-TYPE TRANSCRIPTIONAL REGULATOR BETI"/>
    <property type="match status" value="1"/>
</dbReference>
<dbReference type="Gene3D" id="1.10.357.10">
    <property type="entry name" value="Tetracycline Repressor, domain 2"/>
    <property type="match status" value="1"/>
</dbReference>
<proteinExistence type="predicted"/>
<sequence length="206" mass="21870">MATLARPDDSSVYAGRVAASPLRKDAVRNRRRIIEVGRELVADGAPVQLNEVARAAGVGVATVYRHFPTPQALIEAVSVDGLEALIRAAERAVDRDDPWTAFRDFLVGIVDAQLADAALSPVLSAPQAALPGTAHLLERLSSLFTTLFGRVSEAGRLAPGITLADMTPLMCGIAYSARLQPADDPQARAAAGRHYLDVVLNGIRAR</sequence>
<dbReference type="EMBL" id="BAAAQK010000024">
    <property type="protein sequence ID" value="GAA1869825.1"/>
    <property type="molecule type" value="Genomic_DNA"/>
</dbReference>
<organism evidence="6 7">
    <name type="scientific">Pseudonocardia ailaonensis</name>
    <dbReference type="NCBI Taxonomy" id="367279"/>
    <lineage>
        <taxon>Bacteria</taxon>
        <taxon>Bacillati</taxon>
        <taxon>Actinomycetota</taxon>
        <taxon>Actinomycetes</taxon>
        <taxon>Pseudonocardiales</taxon>
        <taxon>Pseudonocardiaceae</taxon>
        <taxon>Pseudonocardia</taxon>
    </lineage>
</organism>
<accession>A0ABN2NJP7</accession>
<evidence type="ECO:0000313" key="6">
    <source>
        <dbReference type="EMBL" id="GAA1869825.1"/>
    </source>
</evidence>
<dbReference type="InterPro" id="IPR050109">
    <property type="entry name" value="HTH-type_TetR-like_transc_reg"/>
</dbReference>
<evidence type="ECO:0000256" key="4">
    <source>
        <dbReference type="PROSITE-ProRule" id="PRU00335"/>
    </source>
</evidence>
<evidence type="ECO:0000259" key="5">
    <source>
        <dbReference type="PROSITE" id="PS50977"/>
    </source>
</evidence>
<dbReference type="SUPFAM" id="SSF48498">
    <property type="entry name" value="Tetracyclin repressor-like, C-terminal domain"/>
    <property type="match status" value="1"/>
</dbReference>
<gene>
    <name evidence="6" type="ORF">GCM10009836_58040</name>
</gene>
<dbReference type="SUPFAM" id="SSF46689">
    <property type="entry name" value="Homeodomain-like"/>
    <property type="match status" value="1"/>
</dbReference>
<dbReference type="InterPro" id="IPR001647">
    <property type="entry name" value="HTH_TetR"/>
</dbReference>
<evidence type="ECO:0000256" key="1">
    <source>
        <dbReference type="ARBA" id="ARBA00023015"/>
    </source>
</evidence>
<evidence type="ECO:0000313" key="7">
    <source>
        <dbReference type="Proteomes" id="UP001500449"/>
    </source>
</evidence>
<dbReference type="Pfam" id="PF00440">
    <property type="entry name" value="TetR_N"/>
    <property type="match status" value="1"/>
</dbReference>
<feature type="DNA-binding region" description="H-T-H motif" evidence="4">
    <location>
        <begin position="48"/>
        <end position="67"/>
    </location>
</feature>
<dbReference type="PANTHER" id="PTHR30055">
    <property type="entry name" value="HTH-TYPE TRANSCRIPTIONAL REGULATOR RUTR"/>
    <property type="match status" value="1"/>
</dbReference>
<keyword evidence="2 4" id="KW-0238">DNA-binding</keyword>
<evidence type="ECO:0000256" key="2">
    <source>
        <dbReference type="ARBA" id="ARBA00023125"/>
    </source>
</evidence>
<protein>
    <submittedName>
        <fullName evidence="6">TetR/AcrR family transcriptional regulator</fullName>
    </submittedName>
</protein>